<dbReference type="EMBL" id="KN834775">
    <property type="protein sequence ID" value="KIK60303.1"/>
    <property type="molecule type" value="Genomic_DNA"/>
</dbReference>
<evidence type="ECO:0000256" key="9">
    <source>
        <dbReference type="PIRSR" id="PIRSR602401-1"/>
    </source>
</evidence>
<name>A0A0D0CW43_9AGAR</name>
<evidence type="ECO:0000256" key="5">
    <source>
        <dbReference type="ARBA" id="ARBA00022723"/>
    </source>
</evidence>
<dbReference type="InterPro" id="IPR001128">
    <property type="entry name" value="Cyt_P450"/>
</dbReference>
<dbReference type="Proteomes" id="UP000053593">
    <property type="component" value="Unassembled WGS sequence"/>
</dbReference>
<dbReference type="GO" id="GO:0005506">
    <property type="term" value="F:iron ion binding"/>
    <property type="evidence" value="ECO:0007669"/>
    <property type="project" value="InterPro"/>
</dbReference>
<keyword evidence="8 10" id="KW-0503">Monooxygenase</keyword>
<keyword evidence="5 9" id="KW-0479">Metal-binding</keyword>
<evidence type="ECO:0000256" key="6">
    <source>
        <dbReference type="ARBA" id="ARBA00023002"/>
    </source>
</evidence>
<dbReference type="GO" id="GO:0020037">
    <property type="term" value="F:heme binding"/>
    <property type="evidence" value="ECO:0007669"/>
    <property type="project" value="InterPro"/>
</dbReference>
<dbReference type="Gene3D" id="1.10.630.10">
    <property type="entry name" value="Cytochrome P450"/>
    <property type="match status" value="1"/>
</dbReference>
<keyword evidence="4 9" id="KW-0349">Heme</keyword>
<evidence type="ECO:0000256" key="1">
    <source>
        <dbReference type="ARBA" id="ARBA00001971"/>
    </source>
</evidence>
<protein>
    <recommendedName>
        <fullName evidence="13">Cytochrome P450</fullName>
    </recommendedName>
</protein>
<dbReference type="PRINTS" id="PR00463">
    <property type="entry name" value="EP450I"/>
</dbReference>
<dbReference type="SUPFAM" id="SSF48264">
    <property type="entry name" value="Cytochrome P450"/>
    <property type="match status" value="1"/>
</dbReference>
<dbReference type="PROSITE" id="PS00086">
    <property type="entry name" value="CYTOCHROME_P450"/>
    <property type="match status" value="1"/>
</dbReference>
<dbReference type="GO" id="GO:0016705">
    <property type="term" value="F:oxidoreductase activity, acting on paired donors, with incorporation or reduction of molecular oxygen"/>
    <property type="evidence" value="ECO:0007669"/>
    <property type="project" value="InterPro"/>
</dbReference>
<dbReference type="AlphaFoldDB" id="A0A0D0CW43"/>
<feature type="binding site" description="axial binding residue" evidence="9">
    <location>
        <position position="455"/>
    </location>
    <ligand>
        <name>heme</name>
        <dbReference type="ChEBI" id="CHEBI:30413"/>
    </ligand>
    <ligandPart>
        <name>Fe</name>
        <dbReference type="ChEBI" id="CHEBI:18248"/>
    </ligandPart>
</feature>
<keyword evidence="12" id="KW-1185">Reference proteome</keyword>
<comment type="similarity">
    <text evidence="3 10">Belongs to the cytochrome P450 family.</text>
</comment>
<evidence type="ECO:0000256" key="3">
    <source>
        <dbReference type="ARBA" id="ARBA00010617"/>
    </source>
</evidence>
<gene>
    <name evidence="11" type="ORF">GYMLUDRAFT_43600</name>
</gene>
<dbReference type="PANTHER" id="PTHR46300:SF7">
    <property type="entry name" value="P450, PUTATIVE (EUROFUNG)-RELATED"/>
    <property type="match status" value="1"/>
</dbReference>
<dbReference type="PANTHER" id="PTHR46300">
    <property type="entry name" value="P450, PUTATIVE (EUROFUNG)-RELATED-RELATED"/>
    <property type="match status" value="1"/>
</dbReference>
<keyword evidence="6 10" id="KW-0560">Oxidoreductase</keyword>
<comment type="pathway">
    <text evidence="2">Secondary metabolite biosynthesis.</text>
</comment>
<dbReference type="PRINTS" id="PR00385">
    <property type="entry name" value="P450"/>
</dbReference>
<evidence type="ECO:0000313" key="11">
    <source>
        <dbReference type="EMBL" id="KIK60303.1"/>
    </source>
</evidence>
<evidence type="ECO:0000256" key="2">
    <source>
        <dbReference type="ARBA" id="ARBA00005179"/>
    </source>
</evidence>
<evidence type="ECO:0008006" key="13">
    <source>
        <dbReference type="Google" id="ProtNLM"/>
    </source>
</evidence>
<dbReference type="GO" id="GO:0004497">
    <property type="term" value="F:monooxygenase activity"/>
    <property type="evidence" value="ECO:0007669"/>
    <property type="project" value="UniProtKB-KW"/>
</dbReference>
<evidence type="ECO:0000313" key="12">
    <source>
        <dbReference type="Proteomes" id="UP000053593"/>
    </source>
</evidence>
<dbReference type="CDD" id="cd11065">
    <property type="entry name" value="CYP64-like"/>
    <property type="match status" value="1"/>
</dbReference>
<dbReference type="InterPro" id="IPR050364">
    <property type="entry name" value="Cytochrome_P450_fung"/>
</dbReference>
<dbReference type="HOGENOM" id="CLU_001570_2_3_1"/>
<evidence type="ECO:0000256" key="7">
    <source>
        <dbReference type="ARBA" id="ARBA00023004"/>
    </source>
</evidence>
<evidence type="ECO:0000256" key="4">
    <source>
        <dbReference type="ARBA" id="ARBA00022617"/>
    </source>
</evidence>
<proteinExistence type="inferred from homology"/>
<dbReference type="Pfam" id="PF00067">
    <property type="entry name" value="p450"/>
    <property type="match status" value="1"/>
</dbReference>
<keyword evidence="7 9" id="KW-0408">Iron</keyword>
<organism evidence="11 12">
    <name type="scientific">Collybiopsis luxurians FD-317 M1</name>
    <dbReference type="NCBI Taxonomy" id="944289"/>
    <lineage>
        <taxon>Eukaryota</taxon>
        <taxon>Fungi</taxon>
        <taxon>Dikarya</taxon>
        <taxon>Basidiomycota</taxon>
        <taxon>Agaricomycotina</taxon>
        <taxon>Agaricomycetes</taxon>
        <taxon>Agaricomycetidae</taxon>
        <taxon>Agaricales</taxon>
        <taxon>Marasmiineae</taxon>
        <taxon>Omphalotaceae</taxon>
        <taxon>Collybiopsis</taxon>
        <taxon>Collybiopsis luxurians</taxon>
    </lineage>
</organism>
<sequence length="529" mass="59725">MPAPTELKVIDLVCFGIFIFSAHRIWVHFETRRRRLFQLPPGPKGWPIIGNLYDFPKEKSHVVYMEMGARYQTDLIYLNVAGMSLLVVNSEEAANDLFVARFRQYSDRPQFTMASELVGWNFAFSTFPYGKKWRDYRALLEQELAPTNLQCYQKPLTQECVNVFLHRFLDDPANFDDHVNLLFGSIVLASAYGISVNGPHNRYLELAKEALRGAAEVAIPGTYIVDVFPFLKYLPGWFPGMSFQKKAEYERQFVEGMVKDPIKFVKNEMKNGTAKSSMASRRLQKMQDEGSWSESKEEILQNALGLLFAAQSDTTATATKTFILALVGNPEILKKGQAAVDAVIGLDRLPNFNDEGKIPYVDALVMEILRWRPVSPLGVAHYTSTADIYRGYYIPANTIVIGNSWAMLNDPNTYGKDVELFCPERFLELNSDGSETLSRSVPYPDAAFGFGRRMCPGRKVAHSALWITVASLLACFDISKVTNENGTEVDPDTEYIDGFLTYPRPFHCVIRPRSKAVEGMIRQSLEGQA</sequence>
<reference evidence="11 12" key="1">
    <citation type="submission" date="2014-04" db="EMBL/GenBank/DDBJ databases">
        <title>Evolutionary Origins and Diversification of the Mycorrhizal Mutualists.</title>
        <authorList>
            <consortium name="DOE Joint Genome Institute"/>
            <consortium name="Mycorrhizal Genomics Consortium"/>
            <person name="Kohler A."/>
            <person name="Kuo A."/>
            <person name="Nagy L.G."/>
            <person name="Floudas D."/>
            <person name="Copeland A."/>
            <person name="Barry K.W."/>
            <person name="Cichocki N."/>
            <person name="Veneault-Fourrey C."/>
            <person name="LaButti K."/>
            <person name="Lindquist E.A."/>
            <person name="Lipzen A."/>
            <person name="Lundell T."/>
            <person name="Morin E."/>
            <person name="Murat C."/>
            <person name="Riley R."/>
            <person name="Ohm R."/>
            <person name="Sun H."/>
            <person name="Tunlid A."/>
            <person name="Henrissat B."/>
            <person name="Grigoriev I.V."/>
            <person name="Hibbett D.S."/>
            <person name="Martin F."/>
        </authorList>
    </citation>
    <scope>NUCLEOTIDE SEQUENCE [LARGE SCALE GENOMIC DNA]</scope>
    <source>
        <strain evidence="11 12">FD-317 M1</strain>
    </source>
</reference>
<dbReference type="InterPro" id="IPR017972">
    <property type="entry name" value="Cyt_P450_CS"/>
</dbReference>
<dbReference type="InterPro" id="IPR002401">
    <property type="entry name" value="Cyt_P450_E_grp-I"/>
</dbReference>
<evidence type="ECO:0000256" key="8">
    <source>
        <dbReference type="ARBA" id="ARBA00023033"/>
    </source>
</evidence>
<dbReference type="OrthoDB" id="2789670at2759"/>
<dbReference type="InterPro" id="IPR036396">
    <property type="entry name" value="Cyt_P450_sf"/>
</dbReference>
<comment type="cofactor">
    <cofactor evidence="1 9">
        <name>heme</name>
        <dbReference type="ChEBI" id="CHEBI:30413"/>
    </cofactor>
</comment>
<evidence type="ECO:0000256" key="10">
    <source>
        <dbReference type="RuleBase" id="RU000461"/>
    </source>
</evidence>
<accession>A0A0D0CW43</accession>